<dbReference type="AlphaFoldDB" id="A0A392TNR2"/>
<evidence type="ECO:0000256" key="1">
    <source>
        <dbReference type="SAM" id="MobiDB-lite"/>
    </source>
</evidence>
<reference evidence="2 3" key="1">
    <citation type="journal article" date="2018" name="Front. Plant Sci.">
        <title>Red Clover (Trifolium pratense) and Zigzag Clover (T. medium) - A Picture of Genomic Similarities and Differences.</title>
        <authorList>
            <person name="Dluhosova J."/>
            <person name="Istvanek J."/>
            <person name="Nedelnik J."/>
            <person name="Repkova J."/>
        </authorList>
    </citation>
    <scope>NUCLEOTIDE SEQUENCE [LARGE SCALE GENOMIC DNA]</scope>
    <source>
        <strain evidence="3">cv. 10/8</strain>
        <tissue evidence="2">Leaf</tissue>
    </source>
</reference>
<protein>
    <submittedName>
        <fullName evidence="2">Uncharacterized protein</fullName>
    </submittedName>
</protein>
<keyword evidence="3" id="KW-1185">Reference proteome</keyword>
<dbReference type="EMBL" id="LXQA010622002">
    <property type="protein sequence ID" value="MCI62612.1"/>
    <property type="molecule type" value="Genomic_DNA"/>
</dbReference>
<sequence>MKSSSIKGILQPHEPNTAVHP</sequence>
<dbReference type="Proteomes" id="UP000265520">
    <property type="component" value="Unassembled WGS sequence"/>
</dbReference>
<proteinExistence type="predicted"/>
<evidence type="ECO:0000313" key="3">
    <source>
        <dbReference type="Proteomes" id="UP000265520"/>
    </source>
</evidence>
<comment type="caution">
    <text evidence="2">The sequence shown here is derived from an EMBL/GenBank/DDBJ whole genome shotgun (WGS) entry which is preliminary data.</text>
</comment>
<organism evidence="2 3">
    <name type="scientific">Trifolium medium</name>
    <dbReference type="NCBI Taxonomy" id="97028"/>
    <lineage>
        <taxon>Eukaryota</taxon>
        <taxon>Viridiplantae</taxon>
        <taxon>Streptophyta</taxon>
        <taxon>Embryophyta</taxon>
        <taxon>Tracheophyta</taxon>
        <taxon>Spermatophyta</taxon>
        <taxon>Magnoliopsida</taxon>
        <taxon>eudicotyledons</taxon>
        <taxon>Gunneridae</taxon>
        <taxon>Pentapetalae</taxon>
        <taxon>rosids</taxon>
        <taxon>fabids</taxon>
        <taxon>Fabales</taxon>
        <taxon>Fabaceae</taxon>
        <taxon>Papilionoideae</taxon>
        <taxon>50 kb inversion clade</taxon>
        <taxon>NPAAA clade</taxon>
        <taxon>Hologalegina</taxon>
        <taxon>IRL clade</taxon>
        <taxon>Trifolieae</taxon>
        <taxon>Trifolium</taxon>
    </lineage>
</organism>
<feature type="non-terminal residue" evidence="2">
    <location>
        <position position="21"/>
    </location>
</feature>
<name>A0A392TNR2_9FABA</name>
<feature type="region of interest" description="Disordered" evidence="1">
    <location>
        <begin position="1"/>
        <end position="21"/>
    </location>
</feature>
<accession>A0A392TNR2</accession>
<evidence type="ECO:0000313" key="2">
    <source>
        <dbReference type="EMBL" id="MCI62612.1"/>
    </source>
</evidence>